<evidence type="ECO:0000313" key="9">
    <source>
        <dbReference type="EnsemblFungi" id="MAPG_11862T0"/>
    </source>
</evidence>
<gene>
    <name evidence="8" type="ORF">MAPG_11862</name>
</gene>
<sequence length="272" mass="30142">MVLLTITGPILEAIHEWRDRAPDEDLPRQTDGEPSLSDPAVGKPISQGQVIELRDGLREKGCDSFSLERLLVGSTVFVPPPPPKPEHTDEYKALMARLRRDEEARAYERMVNPPKNPADSLHSPHRFSASTAQASSFAAVNRPQRESDVGEGQDEVMLGDVHRQLMLVLNFLLSIFGVAGTLWVLARWWSTPARLLLSMSGAAAVGVAEVGVYYFYVWHLADASKKEKKVKERRKVVQSWVVEPSEPKAALASMANSDRSGDGPAVRRRKKA</sequence>
<accession>A0A0C4EGC8</accession>
<evidence type="ECO:0000256" key="5">
    <source>
        <dbReference type="ARBA" id="ARBA00023136"/>
    </source>
</evidence>
<feature type="region of interest" description="Disordered" evidence="6">
    <location>
        <begin position="19"/>
        <end position="46"/>
    </location>
</feature>
<dbReference type="GO" id="GO:0070072">
    <property type="term" value="P:vacuolar proton-transporting V-type ATPase complex assembly"/>
    <property type="evidence" value="ECO:0007669"/>
    <property type="project" value="InterPro"/>
</dbReference>
<feature type="transmembrane region" description="Helical" evidence="7">
    <location>
        <begin position="167"/>
        <end position="189"/>
    </location>
</feature>
<dbReference type="EnsemblFungi" id="MAPG_11862T0">
    <property type="protein sequence ID" value="MAPG_11862T0"/>
    <property type="gene ID" value="MAPG_11862"/>
</dbReference>
<dbReference type="AlphaFoldDB" id="A0A0C4EGC8"/>
<reference evidence="10" key="1">
    <citation type="submission" date="2010-05" db="EMBL/GenBank/DDBJ databases">
        <title>The genome sequence of Magnaporthe poae strain ATCC 64411.</title>
        <authorList>
            <person name="Ma L.-J."/>
            <person name="Dead R."/>
            <person name="Young S."/>
            <person name="Zeng Q."/>
            <person name="Koehrsen M."/>
            <person name="Alvarado L."/>
            <person name="Berlin A."/>
            <person name="Chapman S.B."/>
            <person name="Chen Z."/>
            <person name="Freedman E."/>
            <person name="Gellesch M."/>
            <person name="Goldberg J."/>
            <person name="Griggs A."/>
            <person name="Gujja S."/>
            <person name="Heilman E.R."/>
            <person name="Heiman D."/>
            <person name="Hepburn T."/>
            <person name="Howarth C."/>
            <person name="Jen D."/>
            <person name="Larson L."/>
            <person name="Mehta T."/>
            <person name="Neiman D."/>
            <person name="Pearson M."/>
            <person name="Roberts A."/>
            <person name="Saif S."/>
            <person name="Shea T."/>
            <person name="Shenoy N."/>
            <person name="Sisk P."/>
            <person name="Stolte C."/>
            <person name="Sykes S."/>
            <person name="Walk T."/>
            <person name="White J."/>
            <person name="Yandava C."/>
            <person name="Haas B."/>
            <person name="Nusbaum C."/>
            <person name="Birren B."/>
        </authorList>
    </citation>
    <scope>NUCLEOTIDE SEQUENCE [LARGE SCALE GENOMIC DNA]</scope>
    <source>
        <strain evidence="10">ATCC 64411 / 73-15</strain>
    </source>
</reference>
<dbReference type="PANTHER" id="PTHR31394:SF1">
    <property type="entry name" value="TRANSMEMBRANE PROTEIN 199"/>
    <property type="match status" value="1"/>
</dbReference>
<keyword evidence="10" id="KW-1185">Reference proteome</keyword>
<dbReference type="PANTHER" id="PTHR31394">
    <property type="entry name" value="TRANSMEMBRANE PROTEIN 199"/>
    <property type="match status" value="1"/>
</dbReference>
<dbReference type="GO" id="GO:0005789">
    <property type="term" value="C:endoplasmic reticulum membrane"/>
    <property type="evidence" value="ECO:0007669"/>
    <property type="project" value="UniProtKB-SubCell"/>
</dbReference>
<feature type="region of interest" description="Disordered" evidence="6">
    <location>
        <begin position="247"/>
        <end position="272"/>
    </location>
</feature>
<evidence type="ECO:0000256" key="3">
    <source>
        <dbReference type="ARBA" id="ARBA00022824"/>
    </source>
</evidence>
<keyword evidence="3" id="KW-0256">Endoplasmic reticulum</keyword>
<dbReference type="InterPro" id="IPR021013">
    <property type="entry name" value="ATPase_Vma12"/>
</dbReference>
<name>A0A0C4EGC8_MAGP6</name>
<evidence type="ECO:0000313" key="8">
    <source>
        <dbReference type="EMBL" id="KLU92959.1"/>
    </source>
</evidence>
<reference evidence="9" key="4">
    <citation type="journal article" date="2015" name="G3 (Bethesda)">
        <title>Genome sequences of three phytopathogenic species of the Magnaporthaceae family of fungi.</title>
        <authorList>
            <person name="Okagaki L.H."/>
            <person name="Nunes C.C."/>
            <person name="Sailsbery J."/>
            <person name="Clay B."/>
            <person name="Brown D."/>
            <person name="John T."/>
            <person name="Oh Y."/>
            <person name="Young N."/>
            <person name="Fitzgerald M."/>
            <person name="Haas B.J."/>
            <person name="Zeng Q."/>
            <person name="Young S."/>
            <person name="Adiconis X."/>
            <person name="Fan L."/>
            <person name="Levin J.Z."/>
            <person name="Mitchell T.K."/>
            <person name="Okubara P.A."/>
            <person name="Farman M.L."/>
            <person name="Kohn L.M."/>
            <person name="Birren B."/>
            <person name="Ma L.-J."/>
            <person name="Dean R.A."/>
        </authorList>
    </citation>
    <scope>NUCLEOTIDE SEQUENCE</scope>
    <source>
        <strain evidence="9">ATCC 64411 / 73-15</strain>
    </source>
</reference>
<feature type="compositionally biased region" description="Basic and acidic residues" evidence="6">
    <location>
        <begin position="19"/>
        <end position="31"/>
    </location>
</feature>
<keyword evidence="2 7" id="KW-0812">Transmembrane</keyword>
<reference evidence="8" key="2">
    <citation type="submission" date="2010-05" db="EMBL/GenBank/DDBJ databases">
        <title>The Genome Sequence of Magnaporthe poae strain ATCC 64411.</title>
        <authorList>
            <consortium name="The Broad Institute Genome Sequencing Platform"/>
            <consortium name="Broad Institute Genome Sequencing Center for Infectious Disease"/>
            <person name="Ma L.-J."/>
            <person name="Dead R."/>
            <person name="Young S."/>
            <person name="Zeng Q."/>
            <person name="Koehrsen M."/>
            <person name="Alvarado L."/>
            <person name="Berlin A."/>
            <person name="Chapman S.B."/>
            <person name="Chen Z."/>
            <person name="Freedman E."/>
            <person name="Gellesch M."/>
            <person name="Goldberg J."/>
            <person name="Griggs A."/>
            <person name="Gujja S."/>
            <person name="Heilman E.R."/>
            <person name="Heiman D."/>
            <person name="Hepburn T."/>
            <person name="Howarth C."/>
            <person name="Jen D."/>
            <person name="Larson L."/>
            <person name="Mehta T."/>
            <person name="Neiman D."/>
            <person name="Pearson M."/>
            <person name="Roberts A."/>
            <person name="Saif S."/>
            <person name="Shea T."/>
            <person name="Shenoy N."/>
            <person name="Sisk P."/>
            <person name="Stolte C."/>
            <person name="Sykes S."/>
            <person name="Walk T."/>
            <person name="White J."/>
            <person name="Yandava C."/>
            <person name="Haas B."/>
            <person name="Nusbaum C."/>
            <person name="Birren B."/>
        </authorList>
    </citation>
    <scope>NUCLEOTIDE SEQUENCE</scope>
    <source>
        <strain evidence="8">ATCC 64411</strain>
    </source>
</reference>
<dbReference type="EMBL" id="GL877034">
    <property type="protein sequence ID" value="KLU92959.1"/>
    <property type="molecule type" value="Genomic_DNA"/>
</dbReference>
<feature type="transmembrane region" description="Helical" evidence="7">
    <location>
        <begin position="195"/>
        <end position="216"/>
    </location>
</feature>
<evidence type="ECO:0000256" key="7">
    <source>
        <dbReference type="SAM" id="Phobius"/>
    </source>
</evidence>
<dbReference type="VEuPathDB" id="FungiDB:MAPG_11862"/>
<reference evidence="8" key="3">
    <citation type="submission" date="2011-03" db="EMBL/GenBank/DDBJ databases">
        <title>Annotation of Magnaporthe poae ATCC 64411.</title>
        <authorList>
            <person name="Ma L.-J."/>
            <person name="Dead R."/>
            <person name="Young S.K."/>
            <person name="Zeng Q."/>
            <person name="Gargeya S."/>
            <person name="Fitzgerald M."/>
            <person name="Haas B."/>
            <person name="Abouelleil A."/>
            <person name="Alvarado L."/>
            <person name="Arachchi H.M."/>
            <person name="Berlin A."/>
            <person name="Brown A."/>
            <person name="Chapman S.B."/>
            <person name="Chen Z."/>
            <person name="Dunbar C."/>
            <person name="Freedman E."/>
            <person name="Gearin G."/>
            <person name="Gellesch M."/>
            <person name="Goldberg J."/>
            <person name="Griggs A."/>
            <person name="Gujja S."/>
            <person name="Heiman D."/>
            <person name="Howarth C."/>
            <person name="Larson L."/>
            <person name="Lui A."/>
            <person name="MacDonald P.J.P."/>
            <person name="Mehta T."/>
            <person name="Montmayeur A."/>
            <person name="Murphy C."/>
            <person name="Neiman D."/>
            <person name="Pearson M."/>
            <person name="Priest M."/>
            <person name="Roberts A."/>
            <person name="Saif S."/>
            <person name="Shea T."/>
            <person name="Shenoy N."/>
            <person name="Sisk P."/>
            <person name="Stolte C."/>
            <person name="Sykes S."/>
            <person name="Yandava C."/>
            <person name="Wortman J."/>
            <person name="Nusbaum C."/>
            <person name="Birren B."/>
        </authorList>
    </citation>
    <scope>NUCLEOTIDE SEQUENCE</scope>
    <source>
        <strain evidence="8">ATCC 64411</strain>
    </source>
</reference>
<evidence type="ECO:0000256" key="1">
    <source>
        <dbReference type="ARBA" id="ARBA00004477"/>
    </source>
</evidence>
<dbReference type="Proteomes" id="UP000011715">
    <property type="component" value="Unassembled WGS sequence"/>
</dbReference>
<dbReference type="Pfam" id="PF11712">
    <property type="entry name" value="Vma12"/>
    <property type="match status" value="1"/>
</dbReference>
<evidence type="ECO:0000313" key="10">
    <source>
        <dbReference type="Proteomes" id="UP000011715"/>
    </source>
</evidence>
<organism evidence="9 10">
    <name type="scientific">Magnaporthiopsis poae (strain ATCC 64411 / 73-15)</name>
    <name type="common">Kentucky bluegrass fungus</name>
    <name type="synonym">Magnaporthe poae</name>
    <dbReference type="NCBI Taxonomy" id="644358"/>
    <lineage>
        <taxon>Eukaryota</taxon>
        <taxon>Fungi</taxon>
        <taxon>Dikarya</taxon>
        <taxon>Ascomycota</taxon>
        <taxon>Pezizomycotina</taxon>
        <taxon>Sordariomycetes</taxon>
        <taxon>Sordariomycetidae</taxon>
        <taxon>Magnaporthales</taxon>
        <taxon>Magnaporthaceae</taxon>
        <taxon>Magnaporthiopsis</taxon>
    </lineage>
</organism>
<dbReference type="OrthoDB" id="19981at2759"/>
<keyword evidence="5 7" id="KW-0472">Membrane</keyword>
<evidence type="ECO:0000256" key="2">
    <source>
        <dbReference type="ARBA" id="ARBA00022692"/>
    </source>
</evidence>
<protein>
    <recommendedName>
        <fullName evidence="11">Endoplasmic reticulum-based factor for assembly of V-ATPase-domain-containing protein</fullName>
    </recommendedName>
</protein>
<dbReference type="eggNOG" id="ENOG502RXKD">
    <property type="taxonomic scope" value="Eukaryota"/>
</dbReference>
<evidence type="ECO:0008006" key="11">
    <source>
        <dbReference type="Google" id="ProtNLM"/>
    </source>
</evidence>
<keyword evidence="4 7" id="KW-1133">Transmembrane helix</keyword>
<evidence type="ECO:0000256" key="4">
    <source>
        <dbReference type="ARBA" id="ARBA00022989"/>
    </source>
</evidence>
<reference evidence="9" key="5">
    <citation type="submission" date="2015-06" db="UniProtKB">
        <authorList>
            <consortium name="EnsemblFungi"/>
        </authorList>
    </citation>
    <scope>IDENTIFICATION</scope>
    <source>
        <strain evidence="9">ATCC 64411</strain>
    </source>
</reference>
<evidence type="ECO:0000256" key="6">
    <source>
        <dbReference type="SAM" id="MobiDB-lite"/>
    </source>
</evidence>
<dbReference type="EMBL" id="ADBL01002966">
    <property type="status" value="NOT_ANNOTATED_CDS"/>
    <property type="molecule type" value="Genomic_DNA"/>
</dbReference>
<proteinExistence type="predicted"/>
<comment type="subcellular location">
    <subcellularLocation>
        <location evidence="1">Endoplasmic reticulum membrane</location>
        <topology evidence="1">Multi-pass membrane protein</topology>
    </subcellularLocation>
</comment>
<dbReference type="OMA" id="FSVYWAL"/>